<evidence type="ECO:0000313" key="2">
    <source>
        <dbReference type="Proteomes" id="UP000054928"/>
    </source>
</evidence>
<organism evidence="1 2">
    <name type="scientific">Plasmopara halstedii</name>
    <name type="common">Downy mildew of sunflower</name>
    <dbReference type="NCBI Taxonomy" id="4781"/>
    <lineage>
        <taxon>Eukaryota</taxon>
        <taxon>Sar</taxon>
        <taxon>Stramenopiles</taxon>
        <taxon>Oomycota</taxon>
        <taxon>Peronosporomycetes</taxon>
        <taxon>Peronosporales</taxon>
        <taxon>Peronosporaceae</taxon>
        <taxon>Plasmopara</taxon>
    </lineage>
</organism>
<sequence>MKHLLHRPIKLTQEKRKLLDYAQGLKAIIAELLATFLSTQRKWRRSYTNFDLQGDWVTKGGGYVNTI</sequence>
<reference evidence="2" key="1">
    <citation type="submission" date="2014-09" db="EMBL/GenBank/DDBJ databases">
        <authorList>
            <person name="Sharma Rahul"/>
            <person name="Thines Marco"/>
        </authorList>
    </citation>
    <scope>NUCLEOTIDE SEQUENCE [LARGE SCALE GENOMIC DNA]</scope>
</reference>
<dbReference type="AlphaFoldDB" id="A0A0P1AMB1"/>
<dbReference type="RefSeq" id="XP_024578561.1">
    <property type="nucleotide sequence ID" value="XM_024728045.2"/>
</dbReference>
<dbReference type="Proteomes" id="UP000054928">
    <property type="component" value="Unassembled WGS sequence"/>
</dbReference>
<dbReference type="EMBL" id="CCYD01000610">
    <property type="protein sequence ID" value="CEG42192.1"/>
    <property type="molecule type" value="Genomic_DNA"/>
</dbReference>
<evidence type="ECO:0000313" key="1">
    <source>
        <dbReference type="EMBL" id="CEG42192.1"/>
    </source>
</evidence>
<name>A0A0P1AMB1_PLAHL</name>
<keyword evidence="2" id="KW-1185">Reference proteome</keyword>
<dbReference type="GeneID" id="36409654"/>
<proteinExistence type="predicted"/>
<accession>A0A0P1AMB1</accession>
<protein>
    <submittedName>
        <fullName evidence="1">Uncharacterized protein</fullName>
    </submittedName>
</protein>